<comment type="similarity">
    <text evidence="4">Belongs to the SIMIBI class G3E GTPase family. ZNG1 subfamily.</text>
</comment>
<dbReference type="Gene3D" id="3.40.50.300">
    <property type="entry name" value="P-loop containing nucleotide triphosphate hydrolases"/>
    <property type="match status" value="1"/>
</dbReference>
<feature type="region of interest" description="Disordered" evidence="6">
    <location>
        <begin position="1"/>
        <end position="24"/>
    </location>
</feature>
<dbReference type="GO" id="GO:0005737">
    <property type="term" value="C:cytoplasm"/>
    <property type="evidence" value="ECO:0007669"/>
    <property type="project" value="TreeGrafter"/>
</dbReference>
<dbReference type="SMART" id="SM00833">
    <property type="entry name" value="CobW_C"/>
    <property type="match status" value="1"/>
</dbReference>
<keyword evidence="3" id="KW-0143">Chaperone</keyword>
<accession>A0A2V0NZJ3</accession>
<dbReference type="OrthoDB" id="258627at2759"/>
<feature type="compositionally biased region" description="Basic and acidic residues" evidence="6">
    <location>
        <begin position="320"/>
        <end position="341"/>
    </location>
</feature>
<dbReference type="Pfam" id="PF02492">
    <property type="entry name" value="cobW"/>
    <property type="match status" value="1"/>
</dbReference>
<feature type="region of interest" description="Disordered" evidence="6">
    <location>
        <begin position="320"/>
        <end position="366"/>
    </location>
</feature>
<evidence type="ECO:0000259" key="7">
    <source>
        <dbReference type="SMART" id="SM00833"/>
    </source>
</evidence>
<feature type="domain" description="CobW C-terminal" evidence="7">
    <location>
        <begin position="366"/>
        <end position="460"/>
    </location>
</feature>
<feature type="region of interest" description="Disordered" evidence="6">
    <location>
        <begin position="467"/>
        <end position="486"/>
    </location>
</feature>
<feature type="region of interest" description="Disordered" evidence="6">
    <location>
        <begin position="264"/>
        <end position="284"/>
    </location>
</feature>
<dbReference type="STRING" id="307507.A0A2V0NZJ3"/>
<dbReference type="InterPro" id="IPR036627">
    <property type="entry name" value="CobW-likC_sf"/>
</dbReference>
<dbReference type="AlphaFoldDB" id="A0A2V0NZJ3"/>
<dbReference type="GO" id="GO:0016787">
    <property type="term" value="F:hydrolase activity"/>
    <property type="evidence" value="ECO:0007669"/>
    <property type="project" value="UniProtKB-KW"/>
</dbReference>
<keyword evidence="9" id="KW-1185">Reference proteome</keyword>
<dbReference type="Gene3D" id="3.30.1220.10">
    <property type="entry name" value="CobW-like, C-terminal domain"/>
    <property type="match status" value="1"/>
</dbReference>
<dbReference type="EMBL" id="BDRX01000037">
    <property type="protein sequence ID" value="GBF93061.1"/>
    <property type="molecule type" value="Genomic_DNA"/>
</dbReference>
<dbReference type="PANTHER" id="PTHR13748:SF62">
    <property type="entry name" value="COBW DOMAIN-CONTAINING PROTEIN"/>
    <property type="match status" value="1"/>
</dbReference>
<dbReference type="FunCoup" id="A0A2V0NZJ3">
    <property type="interactions" value="454"/>
</dbReference>
<evidence type="ECO:0000313" key="9">
    <source>
        <dbReference type="Proteomes" id="UP000247498"/>
    </source>
</evidence>
<dbReference type="InParanoid" id="A0A2V0NZJ3"/>
<dbReference type="Proteomes" id="UP000247498">
    <property type="component" value="Unassembled WGS sequence"/>
</dbReference>
<evidence type="ECO:0000256" key="6">
    <source>
        <dbReference type="SAM" id="MobiDB-lite"/>
    </source>
</evidence>
<comment type="caution">
    <text evidence="8">The sequence shown here is derived from an EMBL/GenBank/DDBJ whole genome shotgun (WGS) entry which is preliminary data.</text>
</comment>
<evidence type="ECO:0000313" key="8">
    <source>
        <dbReference type="EMBL" id="GBF93061.1"/>
    </source>
</evidence>
<dbReference type="InterPro" id="IPR003495">
    <property type="entry name" value="CobW/HypB/UreG_nucleotide-bd"/>
</dbReference>
<dbReference type="SUPFAM" id="SSF52540">
    <property type="entry name" value="P-loop containing nucleoside triphosphate hydrolases"/>
    <property type="match status" value="1"/>
</dbReference>
<dbReference type="CDD" id="cd03112">
    <property type="entry name" value="CobW-like"/>
    <property type="match status" value="1"/>
</dbReference>
<evidence type="ECO:0000256" key="2">
    <source>
        <dbReference type="ARBA" id="ARBA00022801"/>
    </source>
</evidence>
<reference evidence="8 9" key="1">
    <citation type="journal article" date="2018" name="Sci. Rep.">
        <title>Raphidocelis subcapitata (=Pseudokirchneriella subcapitata) provides an insight into genome evolution and environmental adaptations in the Sphaeropleales.</title>
        <authorList>
            <person name="Suzuki S."/>
            <person name="Yamaguchi H."/>
            <person name="Nakajima N."/>
            <person name="Kawachi M."/>
        </authorList>
    </citation>
    <scope>NUCLEOTIDE SEQUENCE [LARGE SCALE GENOMIC DNA]</scope>
    <source>
        <strain evidence="8 9">NIES-35</strain>
    </source>
</reference>
<feature type="compositionally biased region" description="Basic and acidic residues" evidence="6">
    <location>
        <begin position="349"/>
        <end position="365"/>
    </location>
</feature>
<feature type="compositionally biased region" description="Low complexity" evidence="6">
    <location>
        <begin position="1"/>
        <end position="18"/>
    </location>
</feature>
<comment type="catalytic activity">
    <reaction evidence="5">
        <text>GTP + H2O = GDP + phosphate + H(+)</text>
        <dbReference type="Rhea" id="RHEA:19669"/>
        <dbReference type="ChEBI" id="CHEBI:15377"/>
        <dbReference type="ChEBI" id="CHEBI:15378"/>
        <dbReference type="ChEBI" id="CHEBI:37565"/>
        <dbReference type="ChEBI" id="CHEBI:43474"/>
        <dbReference type="ChEBI" id="CHEBI:58189"/>
    </reaction>
    <physiologicalReaction direction="left-to-right" evidence="5">
        <dbReference type="Rhea" id="RHEA:19670"/>
    </physiologicalReaction>
</comment>
<dbReference type="GO" id="GO:0000166">
    <property type="term" value="F:nucleotide binding"/>
    <property type="evidence" value="ECO:0007669"/>
    <property type="project" value="UniProtKB-KW"/>
</dbReference>
<protein>
    <recommendedName>
        <fullName evidence="7">CobW C-terminal domain-containing protein</fullName>
    </recommendedName>
</protein>
<dbReference type="InterPro" id="IPR027417">
    <property type="entry name" value="P-loop_NTPase"/>
</dbReference>
<evidence type="ECO:0000256" key="3">
    <source>
        <dbReference type="ARBA" id="ARBA00023186"/>
    </source>
</evidence>
<dbReference type="SUPFAM" id="SSF90002">
    <property type="entry name" value="Hypothetical protein YjiA, C-terminal domain"/>
    <property type="match status" value="1"/>
</dbReference>
<feature type="compositionally biased region" description="Basic and acidic residues" evidence="6">
    <location>
        <begin position="467"/>
        <end position="480"/>
    </location>
</feature>
<organism evidence="8 9">
    <name type="scientific">Raphidocelis subcapitata</name>
    <dbReference type="NCBI Taxonomy" id="307507"/>
    <lineage>
        <taxon>Eukaryota</taxon>
        <taxon>Viridiplantae</taxon>
        <taxon>Chlorophyta</taxon>
        <taxon>core chlorophytes</taxon>
        <taxon>Chlorophyceae</taxon>
        <taxon>CS clade</taxon>
        <taxon>Sphaeropleales</taxon>
        <taxon>Selenastraceae</taxon>
        <taxon>Raphidocelis</taxon>
    </lineage>
</organism>
<gene>
    <name evidence="8" type="ORF">Rsub_05672</name>
</gene>
<evidence type="ECO:0000256" key="4">
    <source>
        <dbReference type="ARBA" id="ARBA00034320"/>
    </source>
</evidence>
<evidence type="ECO:0000256" key="1">
    <source>
        <dbReference type="ARBA" id="ARBA00022741"/>
    </source>
</evidence>
<dbReference type="InterPro" id="IPR011629">
    <property type="entry name" value="CobW-like_C"/>
</dbReference>
<sequence length="486" mass="53118">MRAGPAAAPVGPLAPTPGSACGPRSRRAASRLVVRASKDAVAPDDRIPATVITGFLGSGKTTLLNYILTQPHGKRIAVIENEFGEIDIDSELVARKEVLEGSGDSITVLSNGCLCCTVRDDLVAALNNLWRRRDEFDHIVIETTGLANPGPIISSFYMDKTLPERVMLDGVVTVVDAVNIRRHLDKLGKEGNDDAVNEAVEQVAYADRVIINKTDLVDEAAVDELEGRLRAINSLASMTRATRSSVPLDYVLGIGGFDLEKVEDQMAPKASSSHSHSHDHEHGPDCGPDCGHDHSHDHAHAHAHEHGADCGPDCSNPDHDHSHEGAHAHAHAHDHAHEHGADCGPECDNPEHNHSHSHPKLHDDQVSSLSFSVEGEMDLDKLNFTMGALLQARGEDMYRMKGILAIKGLPDRYVFQAVHMLFEGTPERPWRDDEKRVSRMVFIGRELDRETFQEVFSNCLADVDKMPSGRSYEERDKEMAARGAAV</sequence>
<dbReference type="Pfam" id="PF07683">
    <property type="entry name" value="CobW_C"/>
    <property type="match status" value="1"/>
</dbReference>
<dbReference type="PANTHER" id="PTHR13748">
    <property type="entry name" value="COBW-RELATED"/>
    <property type="match status" value="1"/>
</dbReference>
<name>A0A2V0NZJ3_9CHLO</name>
<evidence type="ECO:0000256" key="5">
    <source>
        <dbReference type="ARBA" id="ARBA00049117"/>
    </source>
</evidence>
<keyword evidence="2" id="KW-0378">Hydrolase</keyword>
<keyword evidence="1" id="KW-0547">Nucleotide-binding</keyword>
<dbReference type="InterPro" id="IPR051316">
    <property type="entry name" value="Zinc-reg_GTPase_activator"/>
</dbReference>
<proteinExistence type="inferred from homology"/>